<evidence type="ECO:0000313" key="7">
    <source>
        <dbReference type="Proteomes" id="UP000008983"/>
    </source>
</evidence>
<dbReference type="EC" id="3.1.3.5" evidence="6"/>
<evidence type="ECO:0000256" key="3">
    <source>
        <dbReference type="RuleBase" id="RU362119"/>
    </source>
</evidence>
<dbReference type="InterPro" id="IPR029052">
    <property type="entry name" value="Metallo-depent_PP-like"/>
</dbReference>
<dbReference type="Pfam" id="PF02872">
    <property type="entry name" value="5_nucleotid_C"/>
    <property type="match status" value="1"/>
</dbReference>
<comment type="similarity">
    <text evidence="1 3">Belongs to the 5'-nucleotidase family.</text>
</comment>
<evidence type="ECO:0000313" key="6">
    <source>
        <dbReference type="EMBL" id="EGR28866.1"/>
    </source>
</evidence>
<dbReference type="CDD" id="cd07406">
    <property type="entry name" value="MPP_CG11883_N"/>
    <property type="match status" value="1"/>
</dbReference>
<dbReference type="GO" id="GO:0009166">
    <property type="term" value="P:nucleotide catabolic process"/>
    <property type="evidence" value="ECO:0007669"/>
    <property type="project" value="InterPro"/>
</dbReference>
<dbReference type="PANTHER" id="PTHR11575">
    <property type="entry name" value="5'-NUCLEOTIDASE-RELATED"/>
    <property type="match status" value="1"/>
</dbReference>
<evidence type="ECO:0000259" key="4">
    <source>
        <dbReference type="Pfam" id="PF00149"/>
    </source>
</evidence>
<evidence type="ECO:0000259" key="5">
    <source>
        <dbReference type="Pfam" id="PF02872"/>
    </source>
</evidence>
<dbReference type="AlphaFoldDB" id="G0R101"/>
<proteinExistence type="inferred from homology"/>
<dbReference type="GO" id="GO:0008253">
    <property type="term" value="F:5'-nucleotidase activity"/>
    <property type="evidence" value="ECO:0007669"/>
    <property type="project" value="UniProtKB-EC"/>
</dbReference>
<dbReference type="GO" id="GO:0000166">
    <property type="term" value="F:nucleotide binding"/>
    <property type="evidence" value="ECO:0007669"/>
    <property type="project" value="UniProtKB-KW"/>
</dbReference>
<dbReference type="Proteomes" id="UP000008983">
    <property type="component" value="Unassembled WGS sequence"/>
</dbReference>
<dbReference type="Gene3D" id="3.90.780.10">
    <property type="entry name" value="5'-Nucleotidase, C-terminal domain"/>
    <property type="match status" value="1"/>
</dbReference>
<keyword evidence="7" id="KW-1185">Reference proteome</keyword>
<keyword evidence="3" id="KW-0547">Nucleotide-binding</keyword>
<dbReference type="InterPro" id="IPR036907">
    <property type="entry name" value="5'-Nucleotdase_C_sf"/>
</dbReference>
<dbReference type="InterPro" id="IPR004843">
    <property type="entry name" value="Calcineurin-like_PHP"/>
</dbReference>
<dbReference type="InterPro" id="IPR041821">
    <property type="entry name" value="CG11883_N"/>
</dbReference>
<dbReference type="InterPro" id="IPR006179">
    <property type="entry name" value="5_nucleotidase/apyrase"/>
</dbReference>
<evidence type="ECO:0000256" key="1">
    <source>
        <dbReference type="ARBA" id="ARBA00006654"/>
    </source>
</evidence>
<dbReference type="EMBL" id="GL984206">
    <property type="protein sequence ID" value="EGR28866.1"/>
    <property type="molecule type" value="Genomic_DNA"/>
</dbReference>
<dbReference type="RefSeq" id="XP_004030102.1">
    <property type="nucleotide sequence ID" value="XM_004030054.1"/>
</dbReference>
<dbReference type="PRINTS" id="PR01607">
    <property type="entry name" value="APYRASEFAMLY"/>
</dbReference>
<organism evidence="6 7">
    <name type="scientific">Ichthyophthirius multifiliis</name>
    <name type="common">White spot disease agent</name>
    <name type="synonym">Ich</name>
    <dbReference type="NCBI Taxonomy" id="5932"/>
    <lineage>
        <taxon>Eukaryota</taxon>
        <taxon>Sar</taxon>
        <taxon>Alveolata</taxon>
        <taxon>Ciliophora</taxon>
        <taxon>Intramacronucleata</taxon>
        <taxon>Oligohymenophorea</taxon>
        <taxon>Hymenostomatida</taxon>
        <taxon>Ophryoglenina</taxon>
        <taxon>Ichthyophthirius</taxon>
    </lineage>
</organism>
<keyword evidence="3 6" id="KW-0378">Hydrolase</keyword>
<gene>
    <name evidence="6" type="ORF">IMG5_167750</name>
</gene>
<name>G0R101_ICHMU</name>
<dbReference type="InterPro" id="IPR008334">
    <property type="entry name" value="5'-Nucleotdase_C"/>
</dbReference>
<dbReference type="SUPFAM" id="SSF55816">
    <property type="entry name" value="5'-nucleotidase (syn. UDP-sugar hydrolase), C-terminal domain"/>
    <property type="match status" value="1"/>
</dbReference>
<dbReference type="GeneID" id="14904952"/>
<keyword evidence="2" id="KW-0732">Signal</keyword>
<dbReference type="InParanoid" id="G0R101"/>
<feature type="domain" description="5'-Nucleotidase C-terminal" evidence="5">
    <location>
        <begin position="312"/>
        <end position="469"/>
    </location>
</feature>
<dbReference type="OMA" id="NYDCDSP"/>
<dbReference type="PANTHER" id="PTHR11575:SF48">
    <property type="entry name" value="5'-NUCLEOTIDASE"/>
    <property type="match status" value="1"/>
</dbReference>
<sequence>MNSKTQKIKKTLSIFHFNDVYDIEGYTEEPVGGASRFVTQTKKFHEKHPEDGLILFSGDLFSPSPLSLLYKGEQMIEPINACRIDVACVGNHEFDFSIEVAEKLFQKCNFPWLCSNVFNIETNCIFANNNAYSILEKNGLVIGIMGLAEADWLNSVSEIDLSLVKYEDFVACGRRLTKIMKEQYKCDLIIALTHMRVPNDIKLGQEVPEIDLILGGHDHIITQQVINSNILIKSGSDFRQYSIIDIEFMEDLDTEEEENKGKQQFIYIKKNNLKLKVITQFFEVTKNIKKDEQVQKIVDIYVLKSKELMEKVIGHSHVDLETRFDKIRTQETNFCNFYADVIRSEVQADICILNAGAIRSDCIFQAGPISYSMLNKALPFSDIITVQEVSGLKVLQALENGVSKWPAFEGRFPCVSGIKFKFDPKKQPFQRINSNDIWVGNQLLDLNKQYKVALKWFISQGKDGYDMFQDQIQQPLQRRQSQVFQCQCENNSQNVKTFDRRKSRIERQQSSQLIQEFKQIGDDQFISIAPKVEGRIEIIQ</sequence>
<feature type="domain" description="Calcineurin-like phosphoesterase" evidence="4">
    <location>
        <begin position="13"/>
        <end position="219"/>
    </location>
</feature>
<protein>
    <submittedName>
        <fullName evidence="6">Ser thr protein phosphatase family protein, putative</fullName>
        <ecNumber evidence="6">3.1.3.5</ecNumber>
    </submittedName>
</protein>
<dbReference type="OrthoDB" id="10252235at2759"/>
<dbReference type="Gene3D" id="3.60.21.10">
    <property type="match status" value="1"/>
</dbReference>
<reference evidence="6 7" key="1">
    <citation type="submission" date="2011-07" db="EMBL/GenBank/DDBJ databases">
        <authorList>
            <person name="Coyne R."/>
            <person name="Brami D."/>
            <person name="Johnson J."/>
            <person name="Hostetler J."/>
            <person name="Hannick L."/>
            <person name="Clark T."/>
            <person name="Cassidy-Hanley D."/>
            <person name="Inman J."/>
        </authorList>
    </citation>
    <scope>NUCLEOTIDE SEQUENCE [LARGE SCALE GENOMIC DNA]</scope>
    <source>
        <strain evidence="6 7">G5</strain>
    </source>
</reference>
<dbReference type="STRING" id="857967.G0R101"/>
<dbReference type="SUPFAM" id="SSF56300">
    <property type="entry name" value="Metallo-dependent phosphatases"/>
    <property type="match status" value="1"/>
</dbReference>
<evidence type="ECO:0000256" key="2">
    <source>
        <dbReference type="ARBA" id="ARBA00022729"/>
    </source>
</evidence>
<dbReference type="eggNOG" id="KOG4419">
    <property type="taxonomic scope" value="Eukaryota"/>
</dbReference>
<accession>G0R101</accession>
<dbReference type="Pfam" id="PF00149">
    <property type="entry name" value="Metallophos"/>
    <property type="match status" value="1"/>
</dbReference>